<protein>
    <recommendedName>
        <fullName evidence="1">DNA polymerase III subunit alpha C-terminal domain-containing protein</fullName>
    </recommendedName>
</protein>
<dbReference type="InterPro" id="IPR048472">
    <property type="entry name" value="DNA_pol_IIIA_C"/>
</dbReference>
<accession>A0A3B0YJL2</accession>
<reference evidence="2" key="1">
    <citation type="submission" date="2018-06" db="EMBL/GenBank/DDBJ databases">
        <authorList>
            <person name="Zhirakovskaya E."/>
        </authorList>
    </citation>
    <scope>NUCLEOTIDE SEQUENCE</scope>
</reference>
<organism evidence="2">
    <name type="scientific">hydrothermal vent metagenome</name>
    <dbReference type="NCBI Taxonomy" id="652676"/>
    <lineage>
        <taxon>unclassified sequences</taxon>
        <taxon>metagenomes</taxon>
        <taxon>ecological metagenomes</taxon>
    </lineage>
</organism>
<dbReference type="EMBL" id="UOFN01000116">
    <property type="protein sequence ID" value="VAW79601.1"/>
    <property type="molecule type" value="Genomic_DNA"/>
</dbReference>
<dbReference type="Pfam" id="PF20914">
    <property type="entry name" value="DNA_pol_IIIA_C"/>
    <property type="match status" value="1"/>
</dbReference>
<sequence>GNCPVGIQYHSDAARAHLTLGDEWRVHPTDELLNRLRELAGDERVKVVYR</sequence>
<evidence type="ECO:0000313" key="2">
    <source>
        <dbReference type="EMBL" id="VAW79601.1"/>
    </source>
</evidence>
<evidence type="ECO:0000259" key="1">
    <source>
        <dbReference type="Pfam" id="PF20914"/>
    </source>
</evidence>
<gene>
    <name evidence="2" type="ORF">MNBD_GAMMA15-1203</name>
</gene>
<dbReference type="AlphaFoldDB" id="A0A3B0YJL2"/>
<feature type="domain" description="DNA polymerase III subunit alpha C-terminal" evidence="1">
    <location>
        <begin position="1"/>
        <end position="41"/>
    </location>
</feature>
<name>A0A3B0YJL2_9ZZZZ</name>
<proteinExistence type="predicted"/>
<feature type="non-terminal residue" evidence="2">
    <location>
        <position position="1"/>
    </location>
</feature>